<sequence length="101" mass="10564">MECMSLDETAKLKEEALKEEENLKKAAQAKELAAVAADIESLVDQSGSAEQPPATGTDSGQTEAPVTDAPPEGVAEEEEEEGEDTPGDREPLVPIGDAPTE</sequence>
<proteinExistence type="predicted"/>
<keyword evidence="1" id="KW-0175">Coiled coil</keyword>
<evidence type="ECO:0000313" key="5">
    <source>
        <dbReference type="Proteomes" id="UP001190700"/>
    </source>
</evidence>
<dbReference type="AlphaFoldDB" id="A0AAE0FWA2"/>
<keyword evidence="5" id="KW-1185">Reference proteome</keyword>
<accession>A0AAE0FWA2</accession>
<gene>
    <name evidence="3" type="ORF">CYMTET_24592</name>
    <name evidence="4" type="ORF">CYMTET_7601</name>
</gene>
<evidence type="ECO:0000256" key="1">
    <source>
        <dbReference type="SAM" id="Coils"/>
    </source>
</evidence>
<protein>
    <submittedName>
        <fullName evidence="3">Uncharacterized protein</fullName>
    </submittedName>
</protein>
<evidence type="ECO:0000256" key="2">
    <source>
        <dbReference type="SAM" id="MobiDB-lite"/>
    </source>
</evidence>
<evidence type="ECO:0000313" key="3">
    <source>
        <dbReference type="EMBL" id="KAK3266813.1"/>
    </source>
</evidence>
<reference evidence="3 5" key="1">
    <citation type="journal article" date="2015" name="Genome Biol. Evol.">
        <title>Comparative Genomics of a Bacterivorous Green Alga Reveals Evolutionary Causalities and Consequences of Phago-Mixotrophic Mode of Nutrition.</title>
        <authorList>
            <person name="Burns J.A."/>
            <person name="Paasch A."/>
            <person name="Narechania A."/>
            <person name="Kim E."/>
        </authorList>
    </citation>
    <scope>NUCLEOTIDE SEQUENCE [LARGE SCALE GENOMIC DNA]</scope>
    <source>
        <strain evidence="3">PLY_AMNH</strain>
    </source>
</reference>
<dbReference type="Proteomes" id="UP001190700">
    <property type="component" value="Unassembled WGS sequence"/>
</dbReference>
<evidence type="ECO:0000313" key="4">
    <source>
        <dbReference type="EMBL" id="KAK3284765.1"/>
    </source>
</evidence>
<dbReference type="EMBL" id="LGRX02002156">
    <property type="protein sequence ID" value="KAK3284765.1"/>
    <property type="molecule type" value="Genomic_DNA"/>
</dbReference>
<feature type="compositionally biased region" description="Acidic residues" evidence="2">
    <location>
        <begin position="74"/>
        <end position="85"/>
    </location>
</feature>
<organism evidence="3 5">
    <name type="scientific">Cymbomonas tetramitiformis</name>
    <dbReference type="NCBI Taxonomy" id="36881"/>
    <lineage>
        <taxon>Eukaryota</taxon>
        <taxon>Viridiplantae</taxon>
        <taxon>Chlorophyta</taxon>
        <taxon>Pyramimonadophyceae</taxon>
        <taxon>Pyramimonadales</taxon>
        <taxon>Pyramimonadaceae</taxon>
        <taxon>Cymbomonas</taxon>
    </lineage>
</organism>
<feature type="compositionally biased region" description="Polar residues" evidence="2">
    <location>
        <begin position="43"/>
        <end position="64"/>
    </location>
</feature>
<comment type="caution">
    <text evidence="3">The sequence shown here is derived from an EMBL/GenBank/DDBJ whole genome shotgun (WGS) entry which is preliminary data.</text>
</comment>
<reference evidence="3" key="2">
    <citation type="submission" date="2023-06" db="EMBL/GenBank/DDBJ databases">
        <title>Long-read-based genome assembly of the green algal bacterivore Cymbomonas tetramitiformis.</title>
        <authorList>
            <person name="Gyaltshen Y."/>
            <person name="Rozenberg A."/>
            <person name="Paasch A."/>
            <person name="Burns J.A."/>
            <person name="Warring S."/>
            <person name="Larson R."/>
            <person name="Maurer-Alcala X."/>
            <person name="Dacks J."/>
            <person name="Kim E."/>
        </authorList>
    </citation>
    <scope>NUCLEOTIDE SEQUENCE</scope>
    <source>
        <strain evidence="3">PLY_AMNH</strain>
    </source>
</reference>
<dbReference type="EMBL" id="LGRX02012813">
    <property type="protein sequence ID" value="KAK3266813.1"/>
    <property type="molecule type" value="Genomic_DNA"/>
</dbReference>
<feature type="region of interest" description="Disordered" evidence="2">
    <location>
        <begin position="43"/>
        <end position="101"/>
    </location>
</feature>
<name>A0AAE0FWA2_9CHLO</name>
<feature type="coiled-coil region" evidence="1">
    <location>
        <begin position="6"/>
        <end position="33"/>
    </location>
</feature>